<sequence length="76" mass="8845">TESESEYSSCGEGLTSIPTIVVRNTSEGEAKRFNTNTQNIYKDIILDVFLSFIQKRVNDYRYRNGWTTDHEILYCL</sequence>
<dbReference type="EMBL" id="CAJPIZ010013580">
    <property type="protein sequence ID" value="CAG2114327.1"/>
    <property type="molecule type" value="Genomic_DNA"/>
</dbReference>
<evidence type="ECO:0000313" key="2">
    <source>
        <dbReference type="Proteomes" id="UP000759131"/>
    </source>
</evidence>
<evidence type="ECO:0000313" key="1">
    <source>
        <dbReference type="EMBL" id="CAD7633897.1"/>
    </source>
</evidence>
<feature type="non-terminal residue" evidence="1">
    <location>
        <position position="76"/>
    </location>
</feature>
<gene>
    <name evidence="1" type="ORF">OSB1V03_LOCUS14293</name>
</gene>
<dbReference type="AlphaFoldDB" id="A0A7R9L2G6"/>
<protein>
    <submittedName>
        <fullName evidence="1">Uncharacterized protein</fullName>
    </submittedName>
</protein>
<name>A0A7R9L2G6_9ACAR</name>
<dbReference type="EMBL" id="OC868155">
    <property type="protein sequence ID" value="CAD7633897.1"/>
    <property type="molecule type" value="Genomic_DNA"/>
</dbReference>
<keyword evidence="2" id="KW-1185">Reference proteome</keyword>
<organism evidence="1">
    <name type="scientific">Medioppia subpectinata</name>
    <dbReference type="NCBI Taxonomy" id="1979941"/>
    <lineage>
        <taxon>Eukaryota</taxon>
        <taxon>Metazoa</taxon>
        <taxon>Ecdysozoa</taxon>
        <taxon>Arthropoda</taxon>
        <taxon>Chelicerata</taxon>
        <taxon>Arachnida</taxon>
        <taxon>Acari</taxon>
        <taxon>Acariformes</taxon>
        <taxon>Sarcoptiformes</taxon>
        <taxon>Oribatida</taxon>
        <taxon>Brachypylina</taxon>
        <taxon>Oppioidea</taxon>
        <taxon>Oppiidae</taxon>
        <taxon>Medioppia</taxon>
    </lineage>
</organism>
<dbReference type="Proteomes" id="UP000759131">
    <property type="component" value="Unassembled WGS sequence"/>
</dbReference>
<accession>A0A7R9L2G6</accession>
<reference evidence="1" key="1">
    <citation type="submission" date="2020-11" db="EMBL/GenBank/DDBJ databases">
        <authorList>
            <person name="Tran Van P."/>
        </authorList>
    </citation>
    <scope>NUCLEOTIDE SEQUENCE</scope>
</reference>
<proteinExistence type="predicted"/>